<evidence type="ECO:0000313" key="4">
    <source>
        <dbReference type="Proteomes" id="UP001596500"/>
    </source>
</evidence>
<dbReference type="Pfam" id="PF00111">
    <property type="entry name" value="Fer2"/>
    <property type="match status" value="1"/>
</dbReference>
<evidence type="ECO:0000313" key="3">
    <source>
        <dbReference type="EMBL" id="MFC7439639.1"/>
    </source>
</evidence>
<dbReference type="InterPro" id="IPR012675">
    <property type="entry name" value="Beta-grasp_dom_sf"/>
</dbReference>
<feature type="domain" description="2Fe-2S ferredoxin-type" evidence="2">
    <location>
        <begin position="38"/>
        <end position="121"/>
    </location>
</feature>
<reference evidence="4" key="1">
    <citation type="journal article" date="2019" name="Int. J. Syst. Evol. Microbiol.">
        <title>The Global Catalogue of Microorganisms (GCM) 10K type strain sequencing project: providing services to taxonomists for standard genome sequencing and annotation.</title>
        <authorList>
            <consortium name="The Broad Institute Genomics Platform"/>
            <consortium name="The Broad Institute Genome Sequencing Center for Infectious Disease"/>
            <person name="Wu L."/>
            <person name="Ma J."/>
        </authorList>
    </citation>
    <scope>NUCLEOTIDE SEQUENCE [LARGE SCALE GENOMIC DNA]</scope>
    <source>
        <strain evidence="4">CGMCC 1.12942</strain>
    </source>
</reference>
<protein>
    <submittedName>
        <fullName evidence="3">2Fe-2S iron-sulfur cluster-binding protein</fullName>
    </submittedName>
</protein>
<evidence type="ECO:0000259" key="2">
    <source>
        <dbReference type="PROSITE" id="PS51085"/>
    </source>
</evidence>
<sequence length="121" mass="13399">MSKKPLTVGSLKENQPTQMKMSPPQPMEPPNRKTTAQPLIKLKQHDRTFTLTPHSGRTILDCALSQNQPIDYKCGKGNCEKCLVKVVAGSALISPPTAIEWSKLNKRLAEGFRLACQTKIN</sequence>
<dbReference type="Gene3D" id="3.10.20.30">
    <property type="match status" value="1"/>
</dbReference>
<name>A0ABW2RF46_9BACL</name>
<dbReference type="EMBL" id="JBHTBW010000002">
    <property type="protein sequence ID" value="MFC7439639.1"/>
    <property type="molecule type" value="Genomic_DNA"/>
</dbReference>
<accession>A0ABW2RF46</accession>
<dbReference type="InterPro" id="IPR001041">
    <property type="entry name" value="2Fe-2S_ferredoxin-type"/>
</dbReference>
<gene>
    <name evidence="3" type="ORF">ACFQNG_00445</name>
</gene>
<evidence type="ECO:0000256" key="1">
    <source>
        <dbReference type="SAM" id="MobiDB-lite"/>
    </source>
</evidence>
<dbReference type="CDD" id="cd00207">
    <property type="entry name" value="fer2"/>
    <property type="match status" value="1"/>
</dbReference>
<comment type="caution">
    <text evidence="3">The sequence shown here is derived from an EMBL/GenBank/DDBJ whole genome shotgun (WGS) entry which is preliminary data.</text>
</comment>
<dbReference type="RefSeq" id="WP_379862822.1">
    <property type="nucleotide sequence ID" value="NZ_JBHTBW010000002.1"/>
</dbReference>
<dbReference type="SUPFAM" id="SSF54292">
    <property type="entry name" value="2Fe-2S ferredoxin-like"/>
    <property type="match status" value="1"/>
</dbReference>
<keyword evidence="4" id="KW-1185">Reference proteome</keyword>
<dbReference type="Proteomes" id="UP001596500">
    <property type="component" value="Unassembled WGS sequence"/>
</dbReference>
<dbReference type="PROSITE" id="PS51085">
    <property type="entry name" value="2FE2S_FER_2"/>
    <property type="match status" value="1"/>
</dbReference>
<proteinExistence type="predicted"/>
<dbReference type="InterPro" id="IPR036010">
    <property type="entry name" value="2Fe-2S_ferredoxin-like_sf"/>
</dbReference>
<organism evidence="3 4">
    <name type="scientific">Laceyella putida</name>
    <dbReference type="NCBI Taxonomy" id="110101"/>
    <lineage>
        <taxon>Bacteria</taxon>
        <taxon>Bacillati</taxon>
        <taxon>Bacillota</taxon>
        <taxon>Bacilli</taxon>
        <taxon>Bacillales</taxon>
        <taxon>Thermoactinomycetaceae</taxon>
        <taxon>Laceyella</taxon>
    </lineage>
</organism>
<feature type="region of interest" description="Disordered" evidence="1">
    <location>
        <begin position="1"/>
        <end position="35"/>
    </location>
</feature>